<proteinExistence type="predicted"/>
<dbReference type="RefSeq" id="WP_231008232.1">
    <property type="nucleotide sequence ID" value="NZ_JAJNEC010000007.1"/>
</dbReference>
<evidence type="ECO:0000256" key="1">
    <source>
        <dbReference type="ARBA" id="ARBA00004196"/>
    </source>
</evidence>
<dbReference type="EMBL" id="JAJNEC010000007">
    <property type="protein sequence ID" value="MCD2425679.1"/>
    <property type="molecule type" value="Genomic_DNA"/>
</dbReference>
<dbReference type="Pfam" id="PF00578">
    <property type="entry name" value="AhpC-TSA"/>
    <property type="match status" value="1"/>
</dbReference>
<evidence type="ECO:0000259" key="5">
    <source>
        <dbReference type="PROSITE" id="PS51352"/>
    </source>
</evidence>
<dbReference type="Proteomes" id="UP001199816">
    <property type="component" value="Unassembled WGS sequence"/>
</dbReference>
<evidence type="ECO:0000256" key="4">
    <source>
        <dbReference type="ARBA" id="ARBA00023284"/>
    </source>
</evidence>
<dbReference type="PROSITE" id="PS51352">
    <property type="entry name" value="THIOREDOXIN_2"/>
    <property type="match status" value="1"/>
</dbReference>
<keyword evidence="2" id="KW-0201">Cytochrome c-type biogenesis</keyword>
<protein>
    <submittedName>
        <fullName evidence="6">AhpC/TSA family protein</fullName>
    </submittedName>
</protein>
<comment type="subcellular location">
    <subcellularLocation>
        <location evidence="1">Cell envelope</location>
    </subcellularLocation>
</comment>
<keyword evidence="4" id="KW-0676">Redox-active center</keyword>
<keyword evidence="7" id="KW-1185">Reference proteome</keyword>
<evidence type="ECO:0000313" key="6">
    <source>
        <dbReference type="EMBL" id="MCD2425679.1"/>
    </source>
</evidence>
<comment type="caution">
    <text evidence="6">The sequence shown here is derived from an EMBL/GenBank/DDBJ whole genome shotgun (WGS) entry which is preliminary data.</text>
</comment>
<evidence type="ECO:0000256" key="3">
    <source>
        <dbReference type="ARBA" id="ARBA00023157"/>
    </source>
</evidence>
<dbReference type="InterPro" id="IPR025380">
    <property type="entry name" value="DUF4369"/>
</dbReference>
<reference evidence="6 7" key="1">
    <citation type="submission" date="2021-11" db="EMBL/GenBank/DDBJ databases">
        <title>Genomic of Niabella pedocola.</title>
        <authorList>
            <person name="Wu T."/>
        </authorList>
    </citation>
    <scope>NUCLEOTIDE SEQUENCE [LARGE SCALE GENOMIC DNA]</scope>
    <source>
        <strain evidence="6 7">JCM 31011</strain>
    </source>
</reference>
<dbReference type="PANTHER" id="PTHR42852">
    <property type="entry name" value="THIOL:DISULFIDE INTERCHANGE PROTEIN DSBE"/>
    <property type="match status" value="1"/>
</dbReference>
<dbReference type="InterPro" id="IPR000866">
    <property type="entry name" value="AhpC/TSA"/>
</dbReference>
<dbReference type="CDD" id="cd02966">
    <property type="entry name" value="TlpA_like_family"/>
    <property type="match status" value="1"/>
</dbReference>
<dbReference type="SUPFAM" id="SSF52833">
    <property type="entry name" value="Thioredoxin-like"/>
    <property type="match status" value="1"/>
</dbReference>
<dbReference type="InterPro" id="IPR017937">
    <property type="entry name" value="Thioredoxin_CS"/>
</dbReference>
<dbReference type="PROSITE" id="PS00194">
    <property type="entry name" value="THIOREDOXIN_1"/>
    <property type="match status" value="1"/>
</dbReference>
<feature type="domain" description="Thioredoxin" evidence="5">
    <location>
        <begin position="245"/>
        <end position="384"/>
    </location>
</feature>
<dbReference type="Gene3D" id="3.40.30.10">
    <property type="entry name" value="Glutaredoxin"/>
    <property type="match status" value="1"/>
</dbReference>
<accession>A0ABS8PX83</accession>
<keyword evidence="3" id="KW-1015">Disulfide bond</keyword>
<dbReference type="PANTHER" id="PTHR42852:SF6">
    <property type="entry name" value="THIOL:DISULFIDE INTERCHANGE PROTEIN DSBE"/>
    <property type="match status" value="1"/>
</dbReference>
<name>A0ABS8PX83_9BACT</name>
<dbReference type="InterPro" id="IPR036249">
    <property type="entry name" value="Thioredoxin-like_sf"/>
</dbReference>
<dbReference type="InterPro" id="IPR050553">
    <property type="entry name" value="Thioredoxin_ResA/DsbE_sf"/>
</dbReference>
<gene>
    <name evidence="6" type="ORF">LQ567_23040</name>
</gene>
<dbReference type="Pfam" id="PF14289">
    <property type="entry name" value="DUF4369"/>
    <property type="match status" value="1"/>
</dbReference>
<sequence length="384" mass="42884">MKQKYFLRMLLRCTGAALLWGCASKQEGFQLEGKIKNLKHPATIYLVYAVADTGRVIDSARIQDGVFAFTGSVPDTTPADLVVDHAGLGLDKLNRETADYLRIYLHNNAFSVTATDSINKGTVKGSAVNDAFITYNALLKGWRERNQQLLAEVQRMTPEQRADIAMQKQLEARQRAIAEEGIRTMESYIGKYPGVYFSLDALAQLLTLKADPKKIGKLYASMPQPLRRSLRGKLLQHRVETLLTTSIGAKVPAFTQEDINGRLIQPSNYTGKYLLLDFWASWCGPCRQENPNLVAAYRSYQSKGFEILGISLDESAEKWQDAIFRDGLTWTQVSDLKGGRNAIAQLYGITAIPQNFLIDPQGTIIATNLRGNALQDKLKELFKN</sequence>
<evidence type="ECO:0000313" key="7">
    <source>
        <dbReference type="Proteomes" id="UP001199816"/>
    </source>
</evidence>
<organism evidence="6 7">
    <name type="scientific">Niabella pedocola</name>
    <dbReference type="NCBI Taxonomy" id="1752077"/>
    <lineage>
        <taxon>Bacteria</taxon>
        <taxon>Pseudomonadati</taxon>
        <taxon>Bacteroidota</taxon>
        <taxon>Chitinophagia</taxon>
        <taxon>Chitinophagales</taxon>
        <taxon>Chitinophagaceae</taxon>
        <taxon>Niabella</taxon>
    </lineage>
</organism>
<evidence type="ECO:0000256" key="2">
    <source>
        <dbReference type="ARBA" id="ARBA00022748"/>
    </source>
</evidence>
<dbReference type="InterPro" id="IPR013766">
    <property type="entry name" value="Thioredoxin_domain"/>
</dbReference>